<comment type="caution">
    <text evidence="9">The sequence shown here is derived from an EMBL/GenBank/DDBJ whole genome shotgun (WGS) entry which is preliminary data.</text>
</comment>
<gene>
    <name evidence="9" type="ORF">M9458_046966</name>
</gene>
<feature type="non-terminal residue" evidence="9">
    <location>
        <position position="1"/>
    </location>
</feature>
<dbReference type="SMART" id="SM00355">
    <property type="entry name" value="ZnF_C2H2"/>
    <property type="match status" value="2"/>
</dbReference>
<evidence type="ECO:0000313" key="9">
    <source>
        <dbReference type="EMBL" id="KAL0158890.1"/>
    </source>
</evidence>
<dbReference type="Gene3D" id="3.30.160.60">
    <property type="entry name" value="Classic Zinc Finger"/>
    <property type="match status" value="2"/>
</dbReference>
<keyword evidence="5" id="KW-0862">Zinc</keyword>
<feature type="domain" description="C2H2-type" evidence="8">
    <location>
        <begin position="31"/>
        <end position="51"/>
    </location>
</feature>
<keyword evidence="4 7" id="KW-0863">Zinc-finger</keyword>
<dbReference type="InterPro" id="IPR013087">
    <property type="entry name" value="Znf_C2H2_type"/>
</dbReference>
<dbReference type="PANTHER" id="PTHR24394">
    <property type="entry name" value="ZINC FINGER PROTEIN"/>
    <property type="match status" value="1"/>
</dbReference>
<sequence>TFKCDQCDATFKRKDTLNVHIQVVHDGHKKYKCDLCEKAFVTPSVLKSHKK</sequence>
<keyword evidence="10" id="KW-1185">Reference proteome</keyword>
<dbReference type="Pfam" id="PF00096">
    <property type="entry name" value="zf-C2H2"/>
    <property type="match status" value="2"/>
</dbReference>
<accession>A0ABD0NBH7</accession>
<dbReference type="GO" id="GO:0008270">
    <property type="term" value="F:zinc ion binding"/>
    <property type="evidence" value="ECO:0007669"/>
    <property type="project" value="UniProtKB-KW"/>
</dbReference>
<reference evidence="9 10" key="1">
    <citation type="submission" date="2024-05" db="EMBL/GenBank/DDBJ databases">
        <title>Genome sequencing and assembly of Indian major carp, Cirrhinus mrigala (Hamilton, 1822).</title>
        <authorList>
            <person name="Mohindra V."/>
            <person name="Chowdhury L.M."/>
            <person name="Lal K."/>
            <person name="Jena J.K."/>
        </authorList>
    </citation>
    <scope>NUCLEOTIDE SEQUENCE [LARGE SCALE GENOMIC DNA]</scope>
    <source>
        <strain evidence="9">CM1030</strain>
        <tissue evidence="9">Blood</tissue>
    </source>
</reference>
<proteinExistence type="predicted"/>
<dbReference type="PROSITE" id="PS50157">
    <property type="entry name" value="ZINC_FINGER_C2H2_2"/>
    <property type="match status" value="2"/>
</dbReference>
<dbReference type="GO" id="GO:0005634">
    <property type="term" value="C:nucleus"/>
    <property type="evidence" value="ECO:0007669"/>
    <property type="project" value="UniProtKB-SubCell"/>
</dbReference>
<dbReference type="PROSITE" id="PS00028">
    <property type="entry name" value="ZINC_FINGER_C2H2_1"/>
    <property type="match status" value="1"/>
</dbReference>
<organism evidence="9 10">
    <name type="scientific">Cirrhinus mrigala</name>
    <name type="common">Mrigala</name>
    <dbReference type="NCBI Taxonomy" id="683832"/>
    <lineage>
        <taxon>Eukaryota</taxon>
        <taxon>Metazoa</taxon>
        <taxon>Chordata</taxon>
        <taxon>Craniata</taxon>
        <taxon>Vertebrata</taxon>
        <taxon>Euteleostomi</taxon>
        <taxon>Actinopterygii</taxon>
        <taxon>Neopterygii</taxon>
        <taxon>Teleostei</taxon>
        <taxon>Ostariophysi</taxon>
        <taxon>Cypriniformes</taxon>
        <taxon>Cyprinidae</taxon>
        <taxon>Labeoninae</taxon>
        <taxon>Labeonini</taxon>
        <taxon>Cirrhinus</taxon>
    </lineage>
</organism>
<evidence type="ECO:0000256" key="4">
    <source>
        <dbReference type="ARBA" id="ARBA00022771"/>
    </source>
</evidence>
<evidence type="ECO:0000256" key="2">
    <source>
        <dbReference type="ARBA" id="ARBA00022723"/>
    </source>
</evidence>
<protein>
    <recommendedName>
        <fullName evidence="8">C2H2-type domain-containing protein</fullName>
    </recommendedName>
</protein>
<keyword evidence="2" id="KW-0479">Metal-binding</keyword>
<evidence type="ECO:0000256" key="6">
    <source>
        <dbReference type="ARBA" id="ARBA00023242"/>
    </source>
</evidence>
<feature type="non-terminal residue" evidence="9">
    <location>
        <position position="51"/>
    </location>
</feature>
<dbReference type="InterPro" id="IPR036236">
    <property type="entry name" value="Znf_C2H2_sf"/>
</dbReference>
<evidence type="ECO:0000256" key="1">
    <source>
        <dbReference type="ARBA" id="ARBA00004123"/>
    </source>
</evidence>
<dbReference type="AlphaFoldDB" id="A0ABD0NBH7"/>
<keyword evidence="3" id="KW-0677">Repeat</keyword>
<evidence type="ECO:0000313" key="10">
    <source>
        <dbReference type="Proteomes" id="UP001529510"/>
    </source>
</evidence>
<comment type="subcellular location">
    <subcellularLocation>
        <location evidence="1">Nucleus</location>
    </subcellularLocation>
</comment>
<feature type="domain" description="C2H2-type" evidence="8">
    <location>
        <begin position="2"/>
        <end position="30"/>
    </location>
</feature>
<keyword evidence="6" id="KW-0539">Nucleus</keyword>
<evidence type="ECO:0000259" key="8">
    <source>
        <dbReference type="PROSITE" id="PS50157"/>
    </source>
</evidence>
<dbReference type="Proteomes" id="UP001529510">
    <property type="component" value="Unassembled WGS sequence"/>
</dbReference>
<evidence type="ECO:0000256" key="7">
    <source>
        <dbReference type="PROSITE-ProRule" id="PRU00042"/>
    </source>
</evidence>
<evidence type="ECO:0000256" key="3">
    <source>
        <dbReference type="ARBA" id="ARBA00022737"/>
    </source>
</evidence>
<dbReference type="SUPFAM" id="SSF57667">
    <property type="entry name" value="beta-beta-alpha zinc fingers"/>
    <property type="match status" value="1"/>
</dbReference>
<name>A0ABD0NBH7_CIRMR</name>
<dbReference type="PANTHER" id="PTHR24394:SF29">
    <property type="entry name" value="MYONEURIN"/>
    <property type="match status" value="1"/>
</dbReference>
<evidence type="ECO:0000256" key="5">
    <source>
        <dbReference type="ARBA" id="ARBA00022833"/>
    </source>
</evidence>
<dbReference type="FunFam" id="3.30.160.60:FF:000476">
    <property type="entry name" value="Zinc finger protein"/>
    <property type="match status" value="1"/>
</dbReference>
<dbReference type="FunFam" id="3.30.160.60:FF:000100">
    <property type="entry name" value="Zinc finger 45-like"/>
    <property type="match status" value="1"/>
</dbReference>
<dbReference type="EMBL" id="JAMKFB020000023">
    <property type="protein sequence ID" value="KAL0158890.1"/>
    <property type="molecule type" value="Genomic_DNA"/>
</dbReference>